<dbReference type="PROSITE" id="PS51184">
    <property type="entry name" value="JMJC"/>
    <property type="match status" value="1"/>
</dbReference>
<dbReference type="Gene3D" id="2.60.120.650">
    <property type="entry name" value="Cupin"/>
    <property type="match status" value="2"/>
</dbReference>
<feature type="domain" description="JmjN" evidence="2">
    <location>
        <begin position="60"/>
        <end position="101"/>
    </location>
</feature>
<dbReference type="STRING" id="97359.A0A550CPE2"/>
<dbReference type="InterPro" id="IPR003349">
    <property type="entry name" value="JmjN"/>
</dbReference>
<dbReference type="SUPFAM" id="SSF51197">
    <property type="entry name" value="Clavaminate synthase-like"/>
    <property type="match status" value="1"/>
</dbReference>
<accession>A0A550CPE2</accession>
<proteinExistence type="predicted"/>
<feature type="region of interest" description="Disordered" evidence="1">
    <location>
        <begin position="483"/>
        <end position="562"/>
    </location>
</feature>
<dbReference type="SMART" id="SM00545">
    <property type="entry name" value="JmjN"/>
    <property type="match status" value="1"/>
</dbReference>
<dbReference type="Pfam" id="PF02375">
    <property type="entry name" value="JmjN"/>
    <property type="match status" value="1"/>
</dbReference>
<dbReference type="InterPro" id="IPR003347">
    <property type="entry name" value="JmjC_dom"/>
</dbReference>
<feature type="compositionally biased region" description="Low complexity" evidence="1">
    <location>
        <begin position="1046"/>
        <end position="1082"/>
    </location>
</feature>
<organism evidence="4 5">
    <name type="scientific">Schizophyllum amplum</name>
    <dbReference type="NCBI Taxonomy" id="97359"/>
    <lineage>
        <taxon>Eukaryota</taxon>
        <taxon>Fungi</taxon>
        <taxon>Dikarya</taxon>
        <taxon>Basidiomycota</taxon>
        <taxon>Agaricomycotina</taxon>
        <taxon>Agaricomycetes</taxon>
        <taxon>Agaricomycetidae</taxon>
        <taxon>Agaricales</taxon>
        <taxon>Schizophyllaceae</taxon>
        <taxon>Schizophyllum</taxon>
    </lineage>
</organism>
<evidence type="ECO:0008006" key="6">
    <source>
        <dbReference type="Google" id="ProtNLM"/>
    </source>
</evidence>
<dbReference type="Pfam" id="PF13771">
    <property type="entry name" value="zf-HC5HC2H"/>
    <property type="match status" value="1"/>
</dbReference>
<feature type="compositionally biased region" description="Low complexity" evidence="1">
    <location>
        <begin position="1"/>
        <end position="15"/>
    </location>
</feature>
<dbReference type="GO" id="GO:0010468">
    <property type="term" value="P:regulation of gene expression"/>
    <property type="evidence" value="ECO:0007669"/>
    <property type="project" value="TreeGrafter"/>
</dbReference>
<evidence type="ECO:0000313" key="4">
    <source>
        <dbReference type="EMBL" id="TRM66624.1"/>
    </source>
</evidence>
<feature type="region of interest" description="Disordered" evidence="1">
    <location>
        <begin position="1"/>
        <end position="54"/>
    </location>
</feature>
<dbReference type="GO" id="GO:0000785">
    <property type="term" value="C:chromatin"/>
    <property type="evidence" value="ECO:0007669"/>
    <property type="project" value="TreeGrafter"/>
</dbReference>
<dbReference type="PANTHER" id="PTHR10694">
    <property type="entry name" value="LYSINE-SPECIFIC DEMETHYLASE"/>
    <property type="match status" value="1"/>
</dbReference>
<dbReference type="EMBL" id="VDMD01000003">
    <property type="protein sequence ID" value="TRM66624.1"/>
    <property type="molecule type" value="Genomic_DNA"/>
</dbReference>
<dbReference type="CDD" id="cd15571">
    <property type="entry name" value="ePHD"/>
    <property type="match status" value="1"/>
</dbReference>
<dbReference type="Proteomes" id="UP000320762">
    <property type="component" value="Unassembled WGS sequence"/>
</dbReference>
<dbReference type="AlphaFoldDB" id="A0A550CPE2"/>
<dbReference type="OrthoDB" id="9547406at2759"/>
<dbReference type="SMART" id="SM00558">
    <property type="entry name" value="JmjC"/>
    <property type="match status" value="1"/>
</dbReference>
<gene>
    <name evidence="4" type="ORF">BD626DRAFT_565718</name>
</gene>
<dbReference type="GO" id="GO:0032454">
    <property type="term" value="F:histone H3K9 demethylase activity"/>
    <property type="evidence" value="ECO:0007669"/>
    <property type="project" value="TreeGrafter"/>
</dbReference>
<keyword evidence="5" id="KW-1185">Reference proteome</keyword>
<name>A0A550CPE2_9AGAR</name>
<reference evidence="4 5" key="1">
    <citation type="journal article" date="2019" name="New Phytol.">
        <title>Comparative genomics reveals unique wood-decay strategies and fruiting body development in the Schizophyllaceae.</title>
        <authorList>
            <person name="Almasi E."/>
            <person name="Sahu N."/>
            <person name="Krizsan K."/>
            <person name="Balint B."/>
            <person name="Kovacs G.M."/>
            <person name="Kiss B."/>
            <person name="Cseklye J."/>
            <person name="Drula E."/>
            <person name="Henrissat B."/>
            <person name="Nagy I."/>
            <person name="Chovatia M."/>
            <person name="Adam C."/>
            <person name="LaButti K."/>
            <person name="Lipzen A."/>
            <person name="Riley R."/>
            <person name="Grigoriev I.V."/>
            <person name="Nagy L.G."/>
        </authorList>
    </citation>
    <scope>NUCLEOTIDE SEQUENCE [LARGE SCALE GENOMIC DNA]</scope>
    <source>
        <strain evidence="4 5">NL-1724</strain>
    </source>
</reference>
<dbReference type="Gene3D" id="3.30.40.10">
    <property type="entry name" value="Zinc/RING finger domain, C3HC4 (zinc finger)"/>
    <property type="match status" value="1"/>
</dbReference>
<feature type="region of interest" description="Disordered" evidence="1">
    <location>
        <begin position="167"/>
        <end position="237"/>
    </location>
</feature>
<dbReference type="Pfam" id="PF02373">
    <property type="entry name" value="JmjC"/>
    <property type="match status" value="1"/>
</dbReference>
<dbReference type="GO" id="GO:0051864">
    <property type="term" value="F:histone H3K36 demethylase activity"/>
    <property type="evidence" value="ECO:0007669"/>
    <property type="project" value="TreeGrafter"/>
</dbReference>
<evidence type="ECO:0000313" key="5">
    <source>
        <dbReference type="Proteomes" id="UP000320762"/>
    </source>
</evidence>
<evidence type="ECO:0000259" key="2">
    <source>
        <dbReference type="PROSITE" id="PS51183"/>
    </source>
</evidence>
<dbReference type="PROSITE" id="PS51183">
    <property type="entry name" value="JMJN"/>
    <property type="match status" value="1"/>
</dbReference>
<feature type="compositionally biased region" description="Polar residues" evidence="1">
    <location>
        <begin position="1127"/>
        <end position="1136"/>
    </location>
</feature>
<evidence type="ECO:0000259" key="3">
    <source>
        <dbReference type="PROSITE" id="PS51184"/>
    </source>
</evidence>
<feature type="domain" description="JmjC" evidence="3">
    <location>
        <begin position="299"/>
        <end position="465"/>
    </location>
</feature>
<feature type="compositionally biased region" description="Low complexity" evidence="1">
    <location>
        <begin position="1090"/>
        <end position="1105"/>
    </location>
</feature>
<sequence>MSIASGSTPSLTPSRSPSPEPPVQPAFFYGTDDAQPAPSPDATGRLLFSPEDDPLAQRGIPVFKPSMEEFQDFESYMQKIECWGMRSGIVKVIPPKEWTEALPSVCPQMEDVKIMSPIEQNFLGGSGRFRQQNIERRRSMSVREWVELCNKEGYRAPSASEIGLYHHAPVSSRSKRRTARRATSETDATAMKEEDDAINVPASPPITEGNPGSPKEDVELKTSHPTKRKSHKQVADEKAVKDAAFMSKFKPHEDWLPFGMQAEDYTSEYCNKLERHYWRNCGMGKQPWYGADTQGSLFTPDTRAWNVSCLPSYLNRLLPSSSQGLPGVNTPYLYFGMWRATFAWHVEDMDLFSINYIHFGAPKFWYAIPQGRAGAFENTMRGYFPSEPTHCSQFLRHKSFLVSPTTLASSSCRPNTLVQHAGEFVITYPRGYHAGFNLGLNCAESVNFALESWVELGRKARACSCIGDSVRIDVDQLLQDRAAEQTAEQEDEAPRPAPHSKRSTRKPKGEPHPDAAAPQSKKRKPSRSGPDVEMPRAKKIKVKPPVDRSHEASASTKGMPKSVTLKLPAPPQDEFFPCCLCISCDREGLLRVQEPPTGVPTVSLDLSQGWRAHGQCASIVPETWVDEIDTGLGFREKVVFGVDAIVKDRWNLKCNACTRTRLKAHGAPIQCTKGKCSKAFHISCARDGGATGILFKVLQQVEKEVVLLDPSGTTYASGSMDVMDIDPSGYRQADQRAGSEEGTVLKTIRKTEVQVLCSQHNPAVAAAKRIQRDTRIRDALLGMEPMARVKLRVSSGVFEVSLVRVIEETGSVEVIWDRGAKREFKWGNIVFGVTDTPVEQKPSQLSEAATASARVADMPQLQHPPPQASTSYSMPAMQYTPPHPYPPPAPHYAPPPPQYSYYAPPAPQYSTYQPYQQSYYQAASTGYGQTPYGTQSYAAAPHGYGAPQGYSYFGAAPPGAYGSTWQHQQQPHYTYTDNAAYPPRDHYRGNTQLQWQEPYRPPRTDEPADAYGAESHRRDAVHGENASYRARPSTYQEGSSAYRAGSSTSHPSSATPATYAPPVSATTSTTATTSIAHPTSSARMNTPDVTSSGTPSTQASSSAISTPPPTNVNAGDPVAVAPASGNGAEQATQASDNAAKAQMTTEDVRRLAALQPEFIAQMLRDDPELQRVVYGAMGHPTTE</sequence>
<dbReference type="InterPro" id="IPR013083">
    <property type="entry name" value="Znf_RING/FYVE/PHD"/>
</dbReference>
<dbReference type="GO" id="GO:0005634">
    <property type="term" value="C:nucleus"/>
    <property type="evidence" value="ECO:0007669"/>
    <property type="project" value="TreeGrafter"/>
</dbReference>
<comment type="caution">
    <text evidence="4">The sequence shown here is derived from an EMBL/GenBank/DDBJ whole genome shotgun (WGS) entry which is preliminary data.</text>
</comment>
<dbReference type="PANTHER" id="PTHR10694:SF7">
    <property type="entry name" value="[HISTONE H3]-TRIMETHYL-L-LYSINE(9) DEMETHYLASE"/>
    <property type="match status" value="1"/>
</dbReference>
<feature type="region of interest" description="Disordered" evidence="1">
    <location>
        <begin position="993"/>
        <end position="1143"/>
    </location>
</feature>
<evidence type="ECO:0000256" key="1">
    <source>
        <dbReference type="SAM" id="MobiDB-lite"/>
    </source>
</evidence>
<protein>
    <recommendedName>
        <fullName evidence="6">[Histone H3]-trimethyl-L-lysine(9) demethylase</fullName>
    </recommendedName>
</protein>